<feature type="domain" description="Wall-associated receptor kinase C-terminal" evidence="7">
    <location>
        <begin position="216"/>
        <end position="278"/>
    </location>
</feature>
<evidence type="ECO:0000313" key="9">
    <source>
        <dbReference type="EnsemblPlants" id="KQK02579"/>
    </source>
</evidence>
<name>A0A0Q3I9S3_BRADI</name>
<sequence length="289" mass="30363">MHPLRAPAASAAAVLCSSSTLLLLLLTLALSTTAINTTTPSSSSFSPSSCDPATCGDLRISYPFWLSGTHPPECGYRAFQVTCDNINNTVKASLKNSLWTYQILSISYPDSSFTVTNLQLSEDGACDIELHVNASADLGLAPFGISGTNKELFFLYGCTQPQQLPPSRAPVACADGGSGSNNSNGPSSLSPSNNTFAWLAGGYRPEYDAWKPVQGGNCTVSMVPVLGYEGATGADYQRLMKGGFLLQYAAGDCDACVESGGFCRINTTYDILECHCSGGVVSELIVCVL</sequence>
<feature type="compositionally biased region" description="Low complexity" evidence="4">
    <location>
        <begin position="180"/>
        <end position="190"/>
    </location>
</feature>
<evidence type="ECO:0000313" key="10">
    <source>
        <dbReference type="Proteomes" id="UP000008810"/>
    </source>
</evidence>
<dbReference type="InParanoid" id="A0A0Q3I9S3"/>
<protein>
    <recommendedName>
        <fullName evidence="11">Wall-associated receptor kinase galacturonan-binding domain-containing protein</fullName>
    </recommendedName>
</protein>
<dbReference type="InterPro" id="IPR032872">
    <property type="entry name" value="WAK_assoc_C"/>
</dbReference>
<evidence type="ECO:0000259" key="7">
    <source>
        <dbReference type="Pfam" id="PF14380"/>
    </source>
</evidence>
<gene>
    <name evidence="8" type="ORF">BRADI_2g02456v3</name>
</gene>
<reference evidence="8 9" key="1">
    <citation type="journal article" date="2010" name="Nature">
        <title>Genome sequencing and analysis of the model grass Brachypodium distachyon.</title>
        <authorList>
            <consortium name="International Brachypodium Initiative"/>
        </authorList>
    </citation>
    <scope>NUCLEOTIDE SEQUENCE [LARGE SCALE GENOMIC DNA]</scope>
    <source>
        <strain evidence="8 9">Bd21</strain>
    </source>
</reference>
<dbReference type="EMBL" id="CM000881">
    <property type="protein sequence ID" value="KQK02579.2"/>
    <property type="molecule type" value="Genomic_DNA"/>
</dbReference>
<comment type="subcellular location">
    <subcellularLocation>
        <location evidence="1">Membrane</location>
        <topology evidence="1">Single-pass membrane protein</topology>
    </subcellularLocation>
</comment>
<dbReference type="Pfam" id="PF14380">
    <property type="entry name" value="WAK_assoc"/>
    <property type="match status" value="1"/>
</dbReference>
<accession>A0A0Q3I9S3</accession>
<dbReference type="Pfam" id="PF13947">
    <property type="entry name" value="GUB_WAK_bind"/>
    <property type="match status" value="1"/>
</dbReference>
<dbReference type="OrthoDB" id="657943at2759"/>
<feature type="region of interest" description="Disordered" evidence="4">
    <location>
        <begin position="169"/>
        <end position="190"/>
    </location>
</feature>
<dbReference type="EnsemblPlants" id="KQK02579">
    <property type="protein sequence ID" value="KQK02579"/>
    <property type="gene ID" value="BRADI_2g02456v3"/>
</dbReference>
<feature type="domain" description="Wall-associated receptor kinase galacturonan-binding" evidence="6">
    <location>
        <begin position="50"/>
        <end position="116"/>
    </location>
</feature>
<evidence type="ECO:0000256" key="5">
    <source>
        <dbReference type="SAM" id="SignalP"/>
    </source>
</evidence>
<keyword evidence="10" id="KW-1185">Reference proteome</keyword>
<feature type="chain" id="PRO_5036297544" description="Wall-associated receptor kinase galacturonan-binding domain-containing protein" evidence="5">
    <location>
        <begin position="35"/>
        <end position="289"/>
    </location>
</feature>
<dbReference type="PANTHER" id="PTHR33138">
    <property type="entry name" value="OS01G0690200 PROTEIN"/>
    <property type="match status" value="1"/>
</dbReference>
<dbReference type="GO" id="GO:0016020">
    <property type="term" value="C:membrane"/>
    <property type="evidence" value="ECO:0007669"/>
    <property type="project" value="UniProtKB-SubCell"/>
</dbReference>
<dbReference type="AlphaFoldDB" id="A0A0Q3I9S3"/>
<evidence type="ECO:0000256" key="1">
    <source>
        <dbReference type="ARBA" id="ARBA00004167"/>
    </source>
</evidence>
<reference evidence="8" key="2">
    <citation type="submission" date="2017-06" db="EMBL/GenBank/DDBJ databases">
        <title>WGS assembly of Brachypodium distachyon.</title>
        <authorList>
            <consortium name="The International Brachypodium Initiative"/>
            <person name="Lucas S."/>
            <person name="Harmon-Smith M."/>
            <person name="Lail K."/>
            <person name="Tice H."/>
            <person name="Grimwood J."/>
            <person name="Bruce D."/>
            <person name="Barry K."/>
            <person name="Shu S."/>
            <person name="Lindquist E."/>
            <person name="Wang M."/>
            <person name="Pitluck S."/>
            <person name="Vogel J.P."/>
            <person name="Garvin D.F."/>
            <person name="Mockler T.C."/>
            <person name="Schmutz J."/>
            <person name="Rokhsar D."/>
            <person name="Bevan M.W."/>
        </authorList>
    </citation>
    <scope>NUCLEOTIDE SEQUENCE</scope>
    <source>
        <strain evidence="8">Bd21</strain>
    </source>
</reference>
<evidence type="ECO:0000256" key="2">
    <source>
        <dbReference type="ARBA" id="ARBA00022729"/>
    </source>
</evidence>
<evidence type="ECO:0000313" key="8">
    <source>
        <dbReference type="EMBL" id="KQK02579.2"/>
    </source>
</evidence>
<dbReference type="FunCoup" id="A0A0Q3I9S3">
    <property type="interactions" value="1"/>
</dbReference>
<organism evidence="8">
    <name type="scientific">Brachypodium distachyon</name>
    <name type="common">Purple false brome</name>
    <name type="synonym">Trachynia distachya</name>
    <dbReference type="NCBI Taxonomy" id="15368"/>
    <lineage>
        <taxon>Eukaryota</taxon>
        <taxon>Viridiplantae</taxon>
        <taxon>Streptophyta</taxon>
        <taxon>Embryophyta</taxon>
        <taxon>Tracheophyta</taxon>
        <taxon>Spermatophyta</taxon>
        <taxon>Magnoliopsida</taxon>
        <taxon>Liliopsida</taxon>
        <taxon>Poales</taxon>
        <taxon>Poaceae</taxon>
        <taxon>BOP clade</taxon>
        <taxon>Pooideae</taxon>
        <taxon>Stipodae</taxon>
        <taxon>Brachypodieae</taxon>
        <taxon>Brachypodium</taxon>
    </lineage>
</organism>
<evidence type="ECO:0000259" key="6">
    <source>
        <dbReference type="Pfam" id="PF13947"/>
    </source>
</evidence>
<reference evidence="9" key="3">
    <citation type="submission" date="2018-08" db="UniProtKB">
        <authorList>
            <consortium name="EnsemblPlants"/>
        </authorList>
    </citation>
    <scope>IDENTIFICATION</scope>
    <source>
        <strain evidence="9">cv. Bd21</strain>
    </source>
</reference>
<evidence type="ECO:0000256" key="3">
    <source>
        <dbReference type="ARBA" id="ARBA00023180"/>
    </source>
</evidence>
<dbReference type="GO" id="GO:0030247">
    <property type="term" value="F:polysaccharide binding"/>
    <property type="evidence" value="ECO:0007669"/>
    <property type="project" value="InterPro"/>
</dbReference>
<dbReference type="ExpressionAtlas" id="A0A0Q3I9S3">
    <property type="expression patterns" value="differential"/>
</dbReference>
<keyword evidence="2 5" id="KW-0732">Signal</keyword>
<dbReference type="InterPro" id="IPR025287">
    <property type="entry name" value="WAK_GUB"/>
</dbReference>
<dbReference type="Proteomes" id="UP000008810">
    <property type="component" value="Chromosome 2"/>
</dbReference>
<dbReference type="STRING" id="15368.A0A0Q3I9S3"/>
<keyword evidence="3" id="KW-0325">Glycoprotein</keyword>
<feature type="signal peptide" evidence="5">
    <location>
        <begin position="1"/>
        <end position="34"/>
    </location>
</feature>
<evidence type="ECO:0008006" key="11">
    <source>
        <dbReference type="Google" id="ProtNLM"/>
    </source>
</evidence>
<proteinExistence type="predicted"/>
<dbReference type="Gramene" id="KQK02579">
    <property type="protein sequence ID" value="KQK02579"/>
    <property type="gene ID" value="BRADI_2g02456v3"/>
</dbReference>
<dbReference type="PANTHER" id="PTHR33138:SF83">
    <property type="entry name" value="OS01G0136700 PROTEIN"/>
    <property type="match status" value="1"/>
</dbReference>
<evidence type="ECO:0000256" key="4">
    <source>
        <dbReference type="SAM" id="MobiDB-lite"/>
    </source>
</evidence>